<feature type="transmembrane region" description="Helical" evidence="1">
    <location>
        <begin position="141"/>
        <end position="159"/>
    </location>
</feature>
<gene>
    <name evidence="3" type="ORF">FO442_13025</name>
</gene>
<keyword evidence="3" id="KW-0378">Hydrolase</keyword>
<feature type="transmembrane region" description="Helical" evidence="1">
    <location>
        <begin position="208"/>
        <end position="228"/>
    </location>
</feature>
<dbReference type="GO" id="GO:0080120">
    <property type="term" value="P:CAAX-box protein maturation"/>
    <property type="evidence" value="ECO:0007669"/>
    <property type="project" value="UniProtKB-ARBA"/>
</dbReference>
<evidence type="ECO:0000313" key="4">
    <source>
        <dbReference type="Proteomes" id="UP000316008"/>
    </source>
</evidence>
<dbReference type="AlphaFoldDB" id="A0A556MQC6"/>
<comment type="caution">
    <text evidence="3">The sequence shown here is derived from an EMBL/GenBank/DDBJ whole genome shotgun (WGS) entry which is preliminary data.</text>
</comment>
<feature type="transmembrane region" description="Helical" evidence="1">
    <location>
        <begin position="179"/>
        <end position="196"/>
    </location>
</feature>
<keyword evidence="1" id="KW-1133">Transmembrane helix</keyword>
<keyword evidence="3" id="KW-0645">Protease</keyword>
<sequence>MRRFTSPLEPTIGIRHYLLGLVAIVIGVYFIGGSLMGILISAKSPAGRTLTSFSGPGNLFTKNEFFALNMIPFVFGILTIAFCSKLIFKRPFRTFLTARPRFDFTRFFFAFGLWAMLIMVSFFITFMDFNHQFRWNFQSEHFFYLVLLALILVPLQTGFEEVLFRGFLLQLVGKITQKGIYLIAVNGILFGALHLMNPEIDKLGPFAMGYYVASGIFTSFIAVMDNGLELSWGFHLANNLFGIIIVTNDWQVIQTEALFIDVSEPVLGWDMYVTMFLFYPLMILVFWLVYRWKNWNKVLLQGK</sequence>
<dbReference type="EMBL" id="VLPL01000006">
    <property type="protein sequence ID" value="TSJ42008.1"/>
    <property type="molecule type" value="Genomic_DNA"/>
</dbReference>
<feature type="domain" description="CAAX prenyl protease 2/Lysostaphin resistance protein A-like" evidence="2">
    <location>
        <begin position="143"/>
        <end position="241"/>
    </location>
</feature>
<proteinExistence type="predicted"/>
<evidence type="ECO:0000259" key="2">
    <source>
        <dbReference type="Pfam" id="PF02517"/>
    </source>
</evidence>
<accession>A0A556MQC6</accession>
<feature type="transmembrane region" description="Helical" evidence="1">
    <location>
        <begin position="108"/>
        <end position="129"/>
    </location>
</feature>
<organism evidence="3 4">
    <name type="scientific">Fluviicola chungangensis</name>
    <dbReference type="NCBI Taxonomy" id="2597671"/>
    <lineage>
        <taxon>Bacteria</taxon>
        <taxon>Pseudomonadati</taxon>
        <taxon>Bacteroidota</taxon>
        <taxon>Flavobacteriia</taxon>
        <taxon>Flavobacteriales</taxon>
        <taxon>Crocinitomicaceae</taxon>
        <taxon>Fluviicola</taxon>
    </lineage>
</organism>
<keyword evidence="3" id="KW-0482">Metalloprotease</keyword>
<name>A0A556MQC6_9FLAO</name>
<dbReference type="Pfam" id="PF02517">
    <property type="entry name" value="Rce1-like"/>
    <property type="match status" value="1"/>
</dbReference>
<dbReference type="GO" id="GO:0006508">
    <property type="term" value="P:proteolysis"/>
    <property type="evidence" value="ECO:0007669"/>
    <property type="project" value="UniProtKB-KW"/>
</dbReference>
<feature type="transmembrane region" description="Helical" evidence="1">
    <location>
        <begin position="21"/>
        <end position="42"/>
    </location>
</feature>
<evidence type="ECO:0000313" key="3">
    <source>
        <dbReference type="EMBL" id="TSJ42008.1"/>
    </source>
</evidence>
<keyword evidence="1" id="KW-0812">Transmembrane</keyword>
<protein>
    <submittedName>
        <fullName evidence="3">CPBP family intramembrane metalloprotease</fullName>
    </submittedName>
</protein>
<keyword evidence="4" id="KW-1185">Reference proteome</keyword>
<reference evidence="3 4" key="1">
    <citation type="submission" date="2019-07" db="EMBL/GenBank/DDBJ databases">
        <authorList>
            <person name="Huq M.A."/>
        </authorList>
    </citation>
    <scope>NUCLEOTIDE SEQUENCE [LARGE SCALE GENOMIC DNA]</scope>
    <source>
        <strain evidence="3 4">MAH-3</strain>
    </source>
</reference>
<dbReference type="OrthoDB" id="2806188at2"/>
<feature type="transmembrane region" description="Helical" evidence="1">
    <location>
        <begin position="272"/>
        <end position="290"/>
    </location>
</feature>
<dbReference type="GO" id="GO:0004175">
    <property type="term" value="F:endopeptidase activity"/>
    <property type="evidence" value="ECO:0007669"/>
    <property type="project" value="UniProtKB-ARBA"/>
</dbReference>
<feature type="transmembrane region" description="Helical" evidence="1">
    <location>
        <begin position="65"/>
        <end position="88"/>
    </location>
</feature>
<keyword evidence="1" id="KW-0472">Membrane</keyword>
<dbReference type="GO" id="GO:0008237">
    <property type="term" value="F:metallopeptidase activity"/>
    <property type="evidence" value="ECO:0007669"/>
    <property type="project" value="UniProtKB-KW"/>
</dbReference>
<evidence type="ECO:0000256" key="1">
    <source>
        <dbReference type="SAM" id="Phobius"/>
    </source>
</evidence>
<dbReference type="InterPro" id="IPR003675">
    <property type="entry name" value="Rce1/LyrA-like_dom"/>
</dbReference>
<dbReference type="Proteomes" id="UP000316008">
    <property type="component" value="Unassembled WGS sequence"/>
</dbReference>
<feature type="transmembrane region" description="Helical" evidence="1">
    <location>
        <begin position="240"/>
        <end position="260"/>
    </location>
</feature>